<name>A0A256INC6_9EURY</name>
<dbReference type="PRINTS" id="PR00033">
    <property type="entry name" value="HTHASNC"/>
</dbReference>
<dbReference type="InterPro" id="IPR000485">
    <property type="entry name" value="AsnC-type_HTH_dom"/>
</dbReference>
<dbReference type="InterPro" id="IPR011991">
    <property type="entry name" value="ArsR-like_HTH"/>
</dbReference>
<comment type="caution">
    <text evidence="5">The sequence shown here is derived from an EMBL/GenBank/DDBJ whole genome shotgun (WGS) entry which is preliminary data.</text>
</comment>
<proteinExistence type="predicted"/>
<sequence>MRDLDETDHEILRLLLSNARRPYSDIADAVGLSAPAVSDRVTRLREAGVIDRFTLAVDRSQLRGGIQVLITLDVGDASVASVREHLLDESAVEHAFTTAGGDLILYARVPDNDVAGWLADARPVVHRAVLEGVGEPPGDV</sequence>
<dbReference type="CDD" id="cd00090">
    <property type="entry name" value="HTH_ARSR"/>
    <property type="match status" value="1"/>
</dbReference>
<evidence type="ECO:0000256" key="1">
    <source>
        <dbReference type="ARBA" id="ARBA00023015"/>
    </source>
</evidence>
<gene>
    <name evidence="5" type="ORF">DJ70_04245</name>
</gene>
<dbReference type="InterPro" id="IPR019888">
    <property type="entry name" value="Tscrpt_reg_AsnC-like"/>
</dbReference>
<evidence type="ECO:0000256" key="3">
    <source>
        <dbReference type="ARBA" id="ARBA00023163"/>
    </source>
</evidence>
<dbReference type="SUPFAM" id="SSF46785">
    <property type="entry name" value="Winged helix' DNA-binding domain"/>
    <property type="match status" value="1"/>
</dbReference>
<evidence type="ECO:0000313" key="6">
    <source>
        <dbReference type="Proteomes" id="UP000216308"/>
    </source>
</evidence>
<evidence type="ECO:0000259" key="4">
    <source>
        <dbReference type="PROSITE" id="PS50956"/>
    </source>
</evidence>
<dbReference type="InterPro" id="IPR036390">
    <property type="entry name" value="WH_DNA-bd_sf"/>
</dbReference>
<evidence type="ECO:0000313" key="5">
    <source>
        <dbReference type="EMBL" id="OYR58078.1"/>
    </source>
</evidence>
<evidence type="ECO:0000256" key="2">
    <source>
        <dbReference type="ARBA" id="ARBA00023125"/>
    </source>
</evidence>
<organism evidence="5 6">
    <name type="scientific">Halorubrum halodurans</name>
    <dbReference type="NCBI Taxonomy" id="1383851"/>
    <lineage>
        <taxon>Archaea</taxon>
        <taxon>Methanobacteriati</taxon>
        <taxon>Methanobacteriota</taxon>
        <taxon>Stenosarchaea group</taxon>
        <taxon>Halobacteria</taxon>
        <taxon>Halobacteriales</taxon>
        <taxon>Haloferacaceae</taxon>
        <taxon>Halorubrum</taxon>
    </lineage>
</organism>
<keyword evidence="6" id="KW-1185">Reference proteome</keyword>
<dbReference type="PROSITE" id="PS50956">
    <property type="entry name" value="HTH_ASNC_2"/>
    <property type="match status" value="1"/>
</dbReference>
<dbReference type="OrthoDB" id="33200at2157"/>
<feature type="domain" description="HTH asnC-type" evidence="4">
    <location>
        <begin position="4"/>
        <end position="67"/>
    </location>
</feature>
<dbReference type="InterPro" id="IPR019885">
    <property type="entry name" value="Tscrpt_reg_HTH_AsnC-type_CS"/>
</dbReference>
<feature type="non-terminal residue" evidence="5">
    <location>
        <position position="140"/>
    </location>
</feature>
<dbReference type="Gene3D" id="1.10.10.10">
    <property type="entry name" value="Winged helix-like DNA-binding domain superfamily/Winged helix DNA-binding domain"/>
    <property type="match status" value="1"/>
</dbReference>
<dbReference type="RefSeq" id="WP_143420928.1">
    <property type="nucleotide sequence ID" value="NZ_NHPJ01000046.1"/>
</dbReference>
<keyword evidence="3" id="KW-0804">Transcription</keyword>
<keyword evidence="2" id="KW-0238">DNA-binding</keyword>
<dbReference type="SMART" id="SM00344">
    <property type="entry name" value="HTH_ASNC"/>
    <property type="match status" value="1"/>
</dbReference>
<accession>A0A256INC6</accession>
<dbReference type="InterPro" id="IPR050684">
    <property type="entry name" value="HTH-Siroheme_Decarb"/>
</dbReference>
<dbReference type="GO" id="GO:0043565">
    <property type="term" value="F:sequence-specific DNA binding"/>
    <property type="evidence" value="ECO:0007669"/>
    <property type="project" value="InterPro"/>
</dbReference>
<dbReference type="AlphaFoldDB" id="A0A256INC6"/>
<dbReference type="InterPro" id="IPR036388">
    <property type="entry name" value="WH-like_DNA-bd_sf"/>
</dbReference>
<dbReference type="Pfam" id="PF13404">
    <property type="entry name" value="HTH_AsnC-type"/>
    <property type="match status" value="1"/>
</dbReference>
<keyword evidence="1" id="KW-0805">Transcription regulation</keyword>
<dbReference type="PANTHER" id="PTHR43413">
    <property type="entry name" value="TRANSCRIPTIONAL REGULATOR, ASNC FAMILY"/>
    <property type="match status" value="1"/>
</dbReference>
<protein>
    <recommendedName>
        <fullName evidence="4">HTH asnC-type domain-containing protein</fullName>
    </recommendedName>
</protein>
<dbReference type="EMBL" id="NHPJ01000046">
    <property type="protein sequence ID" value="OYR58078.1"/>
    <property type="molecule type" value="Genomic_DNA"/>
</dbReference>
<dbReference type="PROSITE" id="PS00519">
    <property type="entry name" value="HTH_ASNC_1"/>
    <property type="match status" value="1"/>
</dbReference>
<dbReference type="Proteomes" id="UP000216308">
    <property type="component" value="Unassembled WGS sequence"/>
</dbReference>
<dbReference type="PANTHER" id="PTHR43413:SF4">
    <property type="entry name" value="HTH-TYPE TRANSCRIPTIONAL REGULATOR LYSM"/>
    <property type="match status" value="1"/>
</dbReference>
<reference evidence="5 6" key="1">
    <citation type="journal article" date="2014" name="Front. Microbiol.">
        <title>Population and genomic analysis of the genus Halorubrum.</title>
        <authorList>
            <person name="Fullmer M.S."/>
            <person name="Soucy S.M."/>
            <person name="Swithers K.S."/>
            <person name="Makkay A.M."/>
            <person name="Wheeler R."/>
            <person name="Ventosa A."/>
            <person name="Gogarten J.P."/>
            <person name="Papke R.T."/>
        </authorList>
    </citation>
    <scope>NUCLEOTIDE SEQUENCE [LARGE SCALE GENOMIC DNA]</scope>
    <source>
        <strain evidence="5 6">Cb34</strain>
    </source>
</reference>